<dbReference type="InterPro" id="IPR018163">
    <property type="entry name" value="Thr/Ala-tRNA-synth_IIc_edit"/>
</dbReference>
<evidence type="ECO:0000259" key="1">
    <source>
        <dbReference type="Pfam" id="PF00485"/>
    </source>
</evidence>
<gene>
    <name evidence="2" type="ORF">IAB08_02725</name>
</gene>
<dbReference type="Proteomes" id="UP000823612">
    <property type="component" value="Unassembled WGS sequence"/>
</dbReference>
<dbReference type="PANTHER" id="PTHR10285">
    <property type="entry name" value="URIDINE KINASE"/>
    <property type="match status" value="1"/>
</dbReference>
<keyword evidence="2" id="KW-0418">Kinase</keyword>
<dbReference type="Gene3D" id="3.40.50.300">
    <property type="entry name" value="P-loop containing nucleotide triphosphate hydrolases"/>
    <property type="match status" value="1"/>
</dbReference>
<comment type="caution">
    <text evidence="2">The sequence shown here is derived from an EMBL/GenBank/DDBJ whole genome shotgun (WGS) entry which is preliminary data.</text>
</comment>
<name>A0A9D9DSL9_9BACT</name>
<dbReference type="InterPro" id="IPR027417">
    <property type="entry name" value="P-loop_NTPase"/>
</dbReference>
<dbReference type="Pfam" id="PF00485">
    <property type="entry name" value="PRK"/>
    <property type="match status" value="1"/>
</dbReference>
<reference evidence="2" key="1">
    <citation type="submission" date="2020-10" db="EMBL/GenBank/DDBJ databases">
        <authorList>
            <person name="Gilroy R."/>
        </authorList>
    </citation>
    <scope>NUCLEOTIDE SEQUENCE</scope>
    <source>
        <strain evidence="2">2889</strain>
    </source>
</reference>
<dbReference type="Gene3D" id="3.30.980.10">
    <property type="entry name" value="Threonyl-trna Synthetase, Chain A, domain 2"/>
    <property type="match status" value="1"/>
</dbReference>
<organism evidence="2 3">
    <name type="scientific">Candidatus Pullibacteroides excrementavium</name>
    <dbReference type="NCBI Taxonomy" id="2840905"/>
    <lineage>
        <taxon>Bacteria</taxon>
        <taxon>Pseudomonadati</taxon>
        <taxon>Bacteroidota</taxon>
        <taxon>Bacteroidia</taxon>
        <taxon>Bacteroidales</taxon>
        <taxon>Candidatus Pullibacteroides</taxon>
    </lineage>
</organism>
<reference evidence="2" key="2">
    <citation type="journal article" date="2021" name="PeerJ">
        <title>Extensive microbial diversity within the chicken gut microbiome revealed by metagenomics and culture.</title>
        <authorList>
            <person name="Gilroy R."/>
            <person name="Ravi A."/>
            <person name="Getino M."/>
            <person name="Pursley I."/>
            <person name="Horton D.L."/>
            <person name="Alikhan N.F."/>
            <person name="Baker D."/>
            <person name="Gharbi K."/>
            <person name="Hall N."/>
            <person name="Watson M."/>
            <person name="Adriaenssens E.M."/>
            <person name="Foster-Nyarko E."/>
            <person name="Jarju S."/>
            <person name="Secka A."/>
            <person name="Antonio M."/>
            <person name="Oren A."/>
            <person name="Chaudhuri R.R."/>
            <person name="La Ragione R."/>
            <person name="Hildebrand F."/>
            <person name="Pallen M.J."/>
        </authorList>
    </citation>
    <scope>NUCLEOTIDE SEQUENCE</scope>
    <source>
        <strain evidence="2">2889</strain>
    </source>
</reference>
<keyword evidence="2" id="KW-0808">Transferase</keyword>
<feature type="domain" description="Phosphoribulokinase/uridine kinase" evidence="1">
    <location>
        <begin position="304"/>
        <end position="502"/>
    </location>
</feature>
<dbReference type="CDD" id="cd01667">
    <property type="entry name" value="TGS_ThrRS"/>
    <property type="match status" value="1"/>
</dbReference>
<dbReference type="SUPFAM" id="SSF52540">
    <property type="entry name" value="P-loop containing nucleoside triphosphate hydrolases"/>
    <property type="match status" value="1"/>
</dbReference>
<dbReference type="EMBL" id="JADIMZ010000034">
    <property type="protein sequence ID" value="MBO8432195.1"/>
    <property type="molecule type" value="Genomic_DNA"/>
</dbReference>
<dbReference type="InterPro" id="IPR012675">
    <property type="entry name" value="Beta-grasp_dom_sf"/>
</dbReference>
<dbReference type="InterPro" id="IPR006083">
    <property type="entry name" value="PRK/URK"/>
</dbReference>
<sequence>MMSKIEIICKNTGIRKEYPIGITLAEIAKDQNIQLEDDILAARVNNSLRELSFELFKPKTVEFIDIHDPMGYAMYMRSMIFIMFKAARDLWPESTLKVEHTLPLGTYCELIGIQGKLSLSMVIQLRKRVQEIIDEDLPITRRQIPTTEAIEVFKQNRLYEKVLLFQTRNELYTSVYSIGNVSNYFYGYLVPSTGYIKHFHIDRYFGNGLIAIRPDLNETVGKDTKRFLSDMVKAACQGGSKLFKTFQEQKDWLEIMGVPYVGNLNRILQQEGAGRLIKLSEALQEKKIASIADAVAKKADCRIVLISGPSSSGKTTFCKRLSIQLQVLGYSTAEISLDDYFVDREKTPRDANGDYDFECLEAIDREFFNQQLQQILNVQKETEIKMPVYDFKVGVRRMDKKIRVSPKTIVLVEGIHGLNPALTDLDSRFTFKIFVSALTHISIDTQNPVSSTDNRLIRRMVRDSKFRGNSALATLDRWPSVRRGENKNIFPYQEQADVMFNSALLFELGVLKQDAEALLRAIPENSEHYGEAHRLLKFLSYFLPIEEKEIPPTSILREFLGGSSFVY</sequence>
<protein>
    <submittedName>
        <fullName evidence="2">Nucleoside kinase</fullName>
    </submittedName>
</protein>
<dbReference type="GO" id="GO:0016301">
    <property type="term" value="F:kinase activity"/>
    <property type="evidence" value="ECO:0007669"/>
    <property type="project" value="UniProtKB-KW"/>
</dbReference>
<dbReference type="SUPFAM" id="SSF55186">
    <property type="entry name" value="ThrRS/AlaRS common domain"/>
    <property type="match status" value="1"/>
</dbReference>
<dbReference type="CDD" id="cd02028">
    <property type="entry name" value="UMPK_like"/>
    <property type="match status" value="1"/>
</dbReference>
<accession>A0A9D9DSL9</accession>
<dbReference type="Gene3D" id="3.10.20.30">
    <property type="match status" value="1"/>
</dbReference>
<evidence type="ECO:0000313" key="2">
    <source>
        <dbReference type="EMBL" id="MBO8432195.1"/>
    </source>
</evidence>
<dbReference type="InterPro" id="IPR012676">
    <property type="entry name" value="TGS-like"/>
</dbReference>
<evidence type="ECO:0000313" key="3">
    <source>
        <dbReference type="Proteomes" id="UP000823612"/>
    </source>
</evidence>
<dbReference type="SUPFAM" id="SSF81271">
    <property type="entry name" value="TGS-like"/>
    <property type="match status" value="1"/>
</dbReference>
<dbReference type="GO" id="GO:0005524">
    <property type="term" value="F:ATP binding"/>
    <property type="evidence" value="ECO:0007669"/>
    <property type="project" value="InterPro"/>
</dbReference>
<proteinExistence type="predicted"/>
<dbReference type="AlphaFoldDB" id="A0A9D9DSL9"/>